<keyword evidence="3" id="KW-1185">Reference proteome</keyword>
<gene>
    <name evidence="2" type="ORF">WMO43_05405</name>
</gene>
<name>A0ABV1HC71_9FIRM</name>
<feature type="domain" description="HPt" evidence="1">
    <location>
        <begin position="41"/>
        <end position="103"/>
    </location>
</feature>
<dbReference type="Proteomes" id="UP001454489">
    <property type="component" value="Unassembled WGS sequence"/>
</dbReference>
<dbReference type="RefSeq" id="WP_353530445.1">
    <property type="nucleotide sequence ID" value="NZ_JBBMEX010000004.1"/>
</dbReference>
<dbReference type="SUPFAM" id="SSF47226">
    <property type="entry name" value="Histidine-containing phosphotransfer domain, HPT domain"/>
    <property type="match status" value="1"/>
</dbReference>
<reference evidence="2 3" key="1">
    <citation type="submission" date="2024-03" db="EMBL/GenBank/DDBJ databases">
        <title>Human intestinal bacterial collection.</title>
        <authorList>
            <person name="Pauvert C."/>
            <person name="Hitch T.C.A."/>
            <person name="Clavel T."/>
        </authorList>
    </citation>
    <scope>NUCLEOTIDE SEQUENCE [LARGE SCALE GENOMIC DNA]</scope>
    <source>
        <strain evidence="2 3">CLA-AA-H185</strain>
    </source>
</reference>
<evidence type="ECO:0000313" key="2">
    <source>
        <dbReference type="EMBL" id="MEQ2557316.1"/>
    </source>
</evidence>
<dbReference type="Gene3D" id="1.20.120.160">
    <property type="entry name" value="HPT domain"/>
    <property type="match status" value="1"/>
</dbReference>
<comment type="caution">
    <text evidence="2">The sequence shown here is derived from an EMBL/GenBank/DDBJ whole genome shotgun (WGS) entry which is preliminary data.</text>
</comment>
<dbReference type="InterPro" id="IPR008207">
    <property type="entry name" value="Sig_transdc_His_kin_Hpt_dom"/>
</dbReference>
<dbReference type="InterPro" id="IPR036641">
    <property type="entry name" value="HPT_dom_sf"/>
</dbReference>
<protein>
    <submittedName>
        <fullName evidence="2">Hpt domain-containing protein</fullName>
    </submittedName>
</protein>
<dbReference type="EMBL" id="JBBMEX010000004">
    <property type="protein sequence ID" value="MEQ2557316.1"/>
    <property type="molecule type" value="Genomic_DNA"/>
</dbReference>
<sequence length="121" mass="14297">MTDKAYYEKGFDIVSARERFFGKREMCERYVIRFLEDPNYEEMIKAIREKDTEQAFHYAHTLKGVCANLSLWRMQDAVSGVVEGLRMGKLPREEEISDLEKCYQKTVVWVNLVKEQGITDF</sequence>
<organism evidence="2 3">
    <name type="scientific">Maccoyibacter intestinihominis</name>
    <dbReference type="NCBI Taxonomy" id="3133499"/>
    <lineage>
        <taxon>Bacteria</taxon>
        <taxon>Bacillati</taxon>
        <taxon>Bacillota</taxon>
        <taxon>Clostridia</taxon>
        <taxon>Lachnospirales</taxon>
        <taxon>Lachnospiraceae</taxon>
        <taxon>Maccoyibacter</taxon>
    </lineage>
</organism>
<evidence type="ECO:0000313" key="3">
    <source>
        <dbReference type="Proteomes" id="UP001454489"/>
    </source>
</evidence>
<evidence type="ECO:0000259" key="1">
    <source>
        <dbReference type="Pfam" id="PF01627"/>
    </source>
</evidence>
<accession>A0ABV1HC71</accession>
<dbReference type="Pfam" id="PF01627">
    <property type="entry name" value="Hpt"/>
    <property type="match status" value="1"/>
</dbReference>
<proteinExistence type="predicted"/>